<dbReference type="EMBL" id="JACHJR010000001">
    <property type="protein sequence ID" value="MBB4946650.1"/>
    <property type="molecule type" value="Genomic_DNA"/>
</dbReference>
<sequence>MARPTLTRAHRILLGVVAAGACLISGIGFAGSYNAVRELAMEKGFGSFSYAFPIGVDAGIVVLLALDLVLTWLRIPFPLLRQTAWLLTAATIAFNAAASWGDALGMAMHAVIPVLFVVVVEASRHAVGRIAAITADRHMESVRLMRWVLSPVPTFRLWRRMKLWELRSYDETVRLEQNRLVYRAQLRFRYGRGWRRSAPFQALLPLKLAKYGVPLDPSILDRIDGPLETVPVARLEPVPLAAEPAVVPAAQADGRAPMAAQPRAQVTGVTEVQQPTQAQVQTQAQVEAPVAVAAALAGPTLAKLAAVRLRDAQEQGVAEERPAPSQSELNVWTARAVRSHAQPTEPVHTARVPGQPSPWFKAPRPTRPGDEPVEQPAPRQFRSPGQQSQQQRPQEQQPPSPVARPVRLEQLAPQAPSAERSPVVEPLTFDDVDDVADTESAGSVEPDRRPVPEPLDPELCYEALTAYMDRFEHQPDAQRLAEFLTREYGVVGSRPDGSVSPKDVERLWSQLEERYIAAGRD</sequence>
<feature type="transmembrane region" description="Helical" evidence="2">
    <location>
        <begin position="12"/>
        <end position="30"/>
    </location>
</feature>
<keyword evidence="2" id="KW-0472">Membrane</keyword>
<dbReference type="PANTHER" id="PTHR23242">
    <property type="entry name" value="TRANSCRIPTION FACTOR HOXA13"/>
    <property type="match status" value="1"/>
</dbReference>
<feature type="transmembrane region" description="Helical" evidence="2">
    <location>
        <begin position="50"/>
        <end position="72"/>
    </location>
</feature>
<dbReference type="AlphaFoldDB" id="A0A7W7WHF3"/>
<proteinExistence type="predicted"/>
<protein>
    <recommendedName>
        <fullName evidence="5">DUF2637 domain-containing protein</fullName>
    </recommendedName>
</protein>
<gene>
    <name evidence="3" type="ORF">F4556_002185</name>
</gene>
<evidence type="ECO:0000313" key="4">
    <source>
        <dbReference type="Proteomes" id="UP000573327"/>
    </source>
</evidence>
<organism evidence="3 4">
    <name type="scientific">Kitasatospora gansuensis</name>
    <dbReference type="NCBI Taxonomy" id="258050"/>
    <lineage>
        <taxon>Bacteria</taxon>
        <taxon>Bacillati</taxon>
        <taxon>Actinomycetota</taxon>
        <taxon>Actinomycetes</taxon>
        <taxon>Kitasatosporales</taxon>
        <taxon>Streptomycetaceae</taxon>
        <taxon>Kitasatospora</taxon>
    </lineage>
</organism>
<dbReference type="InterPro" id="IPR021235">
    <property type="entry name" value="DUF2637"/>
</dbReference>
<reference evidence="3 4" key="1">
    <citation type="submission" date="2020-08" db="EMBL/GenBank/DDBJ databases">
        <title>Sequencing the genomes of 1000 actinobacteria strains.</title>
        <authorList>
            <person name="Klenk H.-P."/>
        </authorList>
    </citation>
    <scope>NUCLEOTIDE SEQUENCE [LARGE SCALE GENOMIC DNA]</scope>
    <source>
        <strain evidence="3 4">DSM 44786</strain>
    </source>
</reference>
<dbReference type="Pfam" id="PF10935">
    <property type="entry name" value="DUF2637"/>
    <property type="match status" value="1"/>
</dbReference>
<evidence type="ECO:0000313" key="3">
    <source>
        <dbReference type="EMBL" id="MBB4946650.1"/>
    </source>
</evidence>
<evidence type="ECO:0000256" key="2">
    <source>
        <dbReference type="SAM" id="Phobius"/>
    </source>
</evidence>
<accession>A0A7W7WHF3</accession>
<keyword evidence="2" id="KW-1133">Transmembrane helix</keyword>
<feature type="region of interest" description="Disordered" evidence="1">
    <location>
        <begin position="338"/>
        <end position="455"/>
    </location>
</feature>
<name>A0A7W7WHF3_9ACTN</name>
<feature type="compositionally biased region" description="Acidic residues" evidence="1">
    <location>
        <begin position="428"/>
        <end position="437"/>
    </location>
</feature>
<dbReference type="PANTHER" id="PTHR23242:SF9">
    <property type="entry name" value="TRANSCRIPTION FACTOR HOXA13"/>
    <property type="match status" value="1"/>
</dbReference>
<dbReference type="RefSeq" id="WP_184913813.1">
    <property type="nucleotide sequence ID" value="NZ_JACHJR010000001.1"/>
</dbReference>
<feature type="compositionally biased region" description="Low complexity" evidence="1">
    <location>
        <begin position="378"/>
        <end position="395"/>
    </location>
</feature>
<comment type="caution">
    <text evidence="3">The sequence shown here is derived from an EMBL/GenBank/DDBJ whole genome shotgun (WGS) entry which is preliminary data.</text>
</comment>
<keyword evidence="4" id="KW-1185">Reference proteome</keyword>
<dbReference type="Proteomes" id="UP000573327">
    <property type="component" value="Unassembled WGS sequence"/>
</dbReference>
<evidence type="ECO:0008006" key="5">
    <source>
        <dbReference type="Google" id="ProtNLM"/>
    </source>
</evidence>
<evidence type="ECO:0000256" key="1">
    <source>
        <dbReference type="SAM" id="MobiDB-lite"/>
    </source>
</evidence>
<keyword evidence="2" id="KW-0812">Transmembrane</keyword>
<dbReference type="PROSITE" id="PS51257">
    <property type="entry name" value="PROKAR_LIPOPROTEIN"/>
    <property type="match status" value="1"/>
</dbReference>
<feature type="transmembrane region" description="Helical" evidence="2">
    <location>
        <begin position="84"/>
        <end position="101"/>
    </location>
</feature>